<dbReference type="Proteomes" id="UP001597112">
    <property type="component" value="Unassembled WGS sequence"/>
</dbReference>
<dbReference type="Pfam" id="PF01590">
    <property type="entry name" value="GAF"/>
    <property type="match status" value="1"/>
</dbReference>
<gene>
    <name evidence="2" type="ORF">ACFQ21_04830</name>
</gene>
<dbReference type="Gene3D" id="3.30.450.40">
    <property type="match status" value="1"/>
</dbReference>
<dbReference type="PANTHER" id="PTHR43102:SF2">
    <property type="entry name" value="GAF DOMAIN-CONTAINING PROTEIN"/>
    <property type="match status" value="1"/>
</dbReference>
<feature type="domain" description="GAF" evidence="1">
    <location>
        <begin position="68"/>
        <end position="156"/>
    </location>
</feature>
<evidence type="ECO:0000313" key="3">
    <source>
        <dbReference type="Proteomes" id="UP001597112"/>
    </source>
</evidence>
<dbReference type="SUPFAM" id="SSF55781">
    <property type="entry name" value="GAF domain-like"/>
    <property type="match status" value="1"/>
</dbReference>
<dbReference type="EMBL" id="JBHTKA010000001">
    <property type="protein sequence ID" value="MFD0998616.1"/>
    <property type="molecule type" value="Genomic_DNA"/>
</dbReference>
<accession>A0ABW3JYJ8</accession>
<dbReference type="PANTHER" id="PTHR43102">
    <property type="entry name" value="SLR1143 PROTEIN"/>
    <property type="match status" value="1"/>
</dbReference>
<evidence type="ECO:0000313" key="2">
    <source>
        <dbReference type="EMBL" id="MFD0998616.1"/>
    </source>
</evidence>
<keyword evidence="3" id="KW-1185">Reference proteome</keyword>
<proteinExistence type="predicted"/>
<dbReference type="RefSeq" id="WP_377575602.1">
    <property type="nucleotide sequence ID" value="NZ_JBHTKA010000001.1"/>
</dbReference>
<reference evidence="3" key="1">
    <citation type="journal article" date="2019" name="Int. J. Syst. Evol. Microbiol.">
        <title>The Global Catalogue of Microorganisms (GCM) 10K type strain sequencing project: providing services to taxonomists for standard genome sequencing and annotation.</title>
        <authorList>
            <consortium name="The Broad Institute Genomics Platform"/>
            <consortium name="The Broad Institute Genome Sequencing Center for Infectious Disease"/>
            <person name="Wu L."/>
            <person name="Ma J."/>
        </authorList>
    </citation>
    <scope>NUCLEOTIDE SEQUENCE [LARGE SCALE GENOMIC DNA]</scope>
    <source>
        <strain evidence="3">CCUG 58938</strain>
    </source>
</reference>
<name>A0ABW3JYJ8_9BACT</name>
<dbReference type="InterPro" id="IPR003018">
    <property type="entry name" value="GAF"/>
</dbReference>
<dbReference type="InterPro" id="IPR029016">
    <property type="entry name" value="GAF-like_dom_sf"/>
</dbReference>
<evidence type="ECO:0000259" key="1">
    <source>
        <dbReference type="Pfam" id="PF01590"/>
    </source>
</evidence>
<sequence>MATPDTDLLAGEKRKGFLFHTDASVSNERFWKELAQLSITISRTTSVSICVYDNTVLRVTASAGTILSTERIGLWEALIQHEQYTEVEDTLKDVVFKFDSRVLDQPVIRFLAGMPIVNGQGSRIGIIALSDSKPRKFSGEQIQSLSIISRVIAVHLEMKNRISAV</sequence>
<organism evidence="2 3">
    <name type="scientific">Ohtaekwangia kribbensis</name>
    <dbReference type="NCBI Taxonomy" id="688913"/>
    <lineage>
        <taxon>Bacteria</taxon>
        <taxon>Pseudomonadati</taxon>
        <taxon>Bacteroidota</taxon>
        <taxon>Cytophagia</taxon>
        <taxon>Cytophagales</taxon>
        <taxon>Fulvivirgaceae</taxon>
        <taxon>Ohtaekwangia</taxon>
    </lineage>
</organism>
<comment type="caution">
    <text evidence="2">The sequence shown here is derived from an EMBL/GenBank/DDBJ whole genome shotgun (WGS) entry which is preliminary data.</text>
</comment>
<protein>
    <submittedName>
        <fullName evidence="2">GAF domain-containing protein</fullName>
    </submittedName>
</protein>